<organism evidence="1">
    <name type="scientific">Rhizophora mucronata</name>
    <name type="common">Asiatic mangrove</name>
    <dbReference type="NCBI Taxonomy" id="61149"/>
    <lineage>
        <taxon>Eukaryota</taxon>
        <taxon>Viridiplantae</taxon>
        <taxon>Streptophyta</taxon>
        <taxon>Embryophyta</taxon>
        <taxon>Tracheophyta</taxon>
        <taxon>Spermatophyta</taxon>
        <taxon>Magnoliopsida</taxon>
        <taxon>eudicotyledons</taxon>
        <taxon>Gunneridae</taxon>
        <taxon>Pentapetalae</taxon>
        <taxon>rosids</taxon>
        <taxon>fabids</taxon>
        <taxon>Malpighiales</taxon>
        <taxon>Rhizophoraceae</taxon>
        <taxon>Rhizophora</taxon>
    </lineage>
</organism>
<sequence length="20" mass="2264">MHTEAILLPIPSHTINEVFT</sequence>
<proteinExistence type="predicted"/>
<evidence type="ECO:0000313" key="1">
    <source>
        <dbReference type="EMBL" id="MBX38108.1"/>
    </source>
</evidence>
<reference evidence="1" key="1">
    <citation type="submission" date="2018-02" db="EMBL/GenBank/DDBJ databases">
        <title>Rhizophora mucronata_Transcriptome.</title>
        <authorList>
            <person name="Meera S.P."/>
            <person name="Sreeshan A."/>
            <person name="Augustine A."/>
        </authorList>
    </citation>
    <scope>NUCLEOTIDE SEQUENCE</scope>
    <source>
        <tissue evidence="1">Leaf</tissue>
    </source>
</reference>
<accession>A0A2P2N6K9</accession>
<protein>
    <submittedName>
        <fullName evidence="1">Uncharacterized protein</fullName>
    </submittedName>
</protein>
<dbReference type="AlphaFoldDB" id="A0A2P2N6K9"/>
<name>A0A2P2N6K9_RHIMU</name>
<dbReference type="EMBL" id="GGEC01057624">
    <property type="protein sequence ID" value="MBX38108.1"/>
    <property type="molecule type" value="Transcribed_RNA"/>
</dbReference>